<dbReference type="GO" id="GO:0003676">
    <property type="term" value="F:nucleic acid binding"/>
    <property type="evidence" value="ECO:0007669"/>
    <property type="project" value="InterPro"/>
</dbReference>
<dbReference type="PANTHER" id="PTHR30255:SF2">
    <property type="entry name" value="SINGLE-STRANDED-DNA-SPECIFIC EXONUCLEASE RECJ"/>
    <property type="match status" value="1"/>
</dbReference>
<evidence type="ECO:0000256" key="4">
    <source>
        <dbReference type="ARBA" id="ARBA00022801"/>
    </source>
</evidence>
<dbReference type="PANTHER" id="PTHR30255">
    <property type="entry name" value="SINGLE-STRANDED-DNA-SPECIFIC EXONUCLEASE RECJ"/>
    <property type="match status" value="1"/>
</dbReference>
<dbReference type="InterPro" id="IPR041122">
    <property type="entry name" value="RecJ_OB"/>
</dbReference>
<dbReference type="STRING" id="78245.Xaut_4751"/>
<evidence type="ECO:0000259" key="7">
    <source>
        <dbReference type="Pfam" id="PF01368"/>
    </source>
</evidence>
<dbReference type="GO" id="GO:0006310">
    <property type="term" value="P:DNA recombination"/>
    <property type="evidence" value="ECO:0007669"/>
    <property type="project" value="InterPro"/>
</dbReference>
<evidence type="ECO:0000256" key="2">
    <source>
        <dbReference type="ARBA" id="ARBA00019841"/>
    </source>
</evidence>
<dbReference type="PhylomeDB" id="A7IPM4"/>
<reference evidence="10 11" key="1">
    <citation type="submission" date="2007-07" db="EMBL/GenBank/DDBJ databases">
        <title>Complete sequence of chromosome of Xanthobacter autotrophicus Py2.</title>
        <authorList>
            <consortium name="US DOE Joint Genome Institute"/>
            <person name="Copeland A."/>
            <person name="Lucas S."/>
            <person name="Lapidus A."/>
            <person name="Barry K."/>
            <person name="Glavina del Rio T."/>
            <person name="Hammon N."/>
            <person name="Israni S."/>
            <person name="Dalin E."/>
            <person name="Tice H."/>
            <person name="Pitluck S."/>
            <person name="Sims D."/>
            <person name="Brettin T."/>
            <person name="Bruce D."/>
            <person name="Detter J.C."/>
            <person name="Han C."/>
            <person name="Tapia R."/>
            <person name="Brainard J."/>
            <person name="Schmutz J."/>
            <person name="Larimer F."/>
            <person name="Land M."/>
            <person name="Hauser L."/>
            <person name="Kyrpides N."/>
            <person name="Kim E."/>
            <person name="Ensigns S.A."/>
            <person name="Richardson P."/>
        </authorList>
    </citation>
    <scope>NUCLEOTIDE SEQUENCE [LARGE SCALE GENOMIC DNA]</scope>
    <source>
        <strain evidence="11">ATCC BAA-1158 / Py2</strain>
    </source>
</reference>
<gene>
    <name evidence="10" type="ordered locus">Xaut_4751</name>
</gene>
<evidence type="ECO:0000256" key="3">
    <source>
        <dbReference type="ARBA" id="ARBA00022722"/>
    </source>
</evidence>
<protein>
    <recommendedName>
        <fullName evidence="2">Single-stranded-DNA-specific exonuclease RecJ</fullName>
    </recommendedName>
</protein>
<keyword evidence="11" id="KW-1185">Reference proteome</keyword>
<dbReference type="Pfam" id="PF17768">
    <property type="entry name" value="RecJ_OB"/>
    <property type="match status" value="1"/>
</dbReference>
<evidence type="ECO:0000256" key="5">
    <source>
        <dbReference type="ARBA" id="ARBA00022839"/>
    </source>
</evidence>
<evidence type="ECO:0000259" key="8">
    <source>
        <dbReference type="Pfam" id="PF02272"/>
    </source>
</evidence>
<feature type="coiled-coil region" evidence="6">
    <location>
        <begin position="363"/>
        <end position="393"/>
    </location>
</feature>
<feature type="domain" description="DDH" evidence="7">
    <location>
        <begin position="125"/>
        <end position="258"/>
    </location>
</feature>
<keyword evidence="4" id="KW-0378">Hydrolase</keyword>
<proteinExistence type="inferred from homology"/>
<feature type="domain" description="DHHA1" evidence="8">
    <location>
        <begin position="402"/>
        <end position="498"/>
    </location>
</feature>
<name>A7IPM4_XANP2</name>
<evidence type="ECO:0000313" key="10">
    <source>
        <dbReference type="EMBL" id="ABS69970.1"/>
    </source>
</evidence>
<keyword evidence="3" id="KW-0540">Nuclease</keyword>
<dbReference type="Gene3D" id="3.10.310.30">
    <property type="match status" value="1"/>
</dbReference>
<dbReference type="InterPro" id="IPR038763">
    <property type="entry name" value="DHH_sf"/>
</dbReference>
<dbReference type="NCBIfam" id="TIGR00644">
    <property type="entry name" value="recJ"/>
    <property type="match status" value="1"/>
</dbReference>
<feature type="domain" description="RecJ OB" evidence="9">
    <location>
        <begin position="512"/>
        <end position="621"/>
    </location>
</feature>
<dbReference type="GO" id="GO:0006281">
    <property type="term" value="P:DNA repair"/>
    <property type="evidence" value="ECO:0007669"/>
    <property type="project" value="InterPro"/>
</dbReference>
<dbReference type="AlphaFoldDB" id="A7IPM4"/>
<evidence type="ECO:0000256" key="1">
    <source>
        <dbReference type="ARBA" id="ARBA00005915"/>
    </source>
</evidence>
<dbReference type="KEGG" id="xau:Xaut_4751"/>
<dbReference type="SUPFAM" id="SSF64182">
    <property type="entry name" value="DHH phosphoesterases"/>
    <property type="match status" value="1"/>
</dbReference>
<dbReference type="eggNOG" id="COG0608">
    <property type="taxonomic scope" value="Bacteria"/>
</dbReference>
<dbReference type="InterPro" id="IPR001667">
    <property type="entry name" value="DDH_dom"/>
</dbReference>
<keyword evidence="5 10" id="KW-0269">Exonuclease</keyword>
<dbReference type="Proteomes" id="UP000002417">
    <property type="component" value="Chromosome"/>
</dbReference>
<dbReference type="InterPro" id="IPR004610">
    <property type="entry name" value="RecJ"/>
</dbReference>
<dbReference type="EMBL" id="CP000781">
    <property type="protein sequence ID" value="ABS69970.1"/>
    <property type="molecule type" value="Genomic_DNA"/>
</dbReference>
<keyword evidence="6" id="KW-0175">Coiled coil</keyword>
<dbReference type="GO" id="GO:0008409">
    <property type="term" value="F:5'-3' exonuclease activity"/>
    <property type="evidence" value="ECO:0007669"/>
    <property type="project" value="InterPro"/>
</dbReference>
<evidence type="ECO:0000259" key="9">
    <source>
        <dbReference type="Pfam" id="PF17768"/>
    </source>
</evidence>
<comment type="similarity">
    <text evidence="1">Belongs to the RecJ family.</text>
</comment>
<dbReference type="HOGENOM" id="CLU_009736_5_1_5"/>
<dbReference type="Pfam" id="PF01368">
    <property type="entry name" value="DHH"/>
    <property type="match status" value="1"/>
</dbReference>
<dbReference type="Pfam" id="PF02272">
    <property type="entry name" value="DHHA1"/>
    <property type="match status" value="1"/>
</dbReference>
<accession>A7IPM4</accession>
<dbReference type="InterPro" id="IPR003156">
    <property type="entry name" value="DHHA1_dom"/>
</dbReference>
<evidence type="ECO:0000313" key="11">
    <source>
        <dbReference type="Proteomes" id="UP000002417"/>
    </source>
</evidence>
<organism evidence="10 11">
    <name type="scientific">Xanthobacter autotrophicus (strain ATCC BAA-1158 / Py2)</name>
    <dbReference type="NCBI Taxonomy" id="78245"/>
    <lineage>
        <taxon>Bacteria</taxon>
        <taxon>Pseudomonadati</taxon>
        <taxon>Pseudomonadota</taxon>
        <taxon>Alphaproteobacteria</taxon>
        <taxon>Hyphomicrobiales</taxon>
        <taxon>Xanthobacteraceae</taxon>
        <taxon>Xanthobacter</taxon>
    </lineage>
</organism>
<sequence length="626" mass="65923">MSSCWWRRGGDRFRSLDARGCIWLDAPVNIALPNRLFLDVARSATGRTWRERLDVRGAQTALAMAQRTGISELLARVLAGRDVPLDGVEQYLDPSIRTLLPDPDTLTDMGAAVARLSRAVTSGEQVAVFGDYDVDGACATALMVGVLRAAGLDPLFHIPDRIFEGYGPNVPAIEQLAARGVTLLVTVDCGTTSMEPLAAARRLGMDTVVIDHHQSGERLPDAAAIVNPNREDDLSGLGHVCAAGLAFITAVGLVRALRQNGHFNTARPAPDLLDTLDLVALATVADVVPLKGLNRAFVTKGLLAMRRRGRIGLTALMDAARLDGPPRPFHLGFLIGPRINAGGRIGEATLGAKLLLTQDPAEARQIAAELDRLNGERQEVERAILAAAEAEAEAALGLSDEGSVIVVSGDGWHPGVVGLVASRLKERFQRPAFAIAFNGETGTGSGRSLPGVDIGRAVRAALEAGLLVKGGGHAMAAGLTVERARLGALRAAFEERLAADVARARAEGTLSIDGALTARGATTDLVEMVSRAGPFGAGNGEPVFAFPGHRISYVESFGAGHVRARISSPDGTTLKATAFRCAEEPLGRALLAARGRPLHVAGSLELDTWQGETRVALRMRDVAEPG</sequence>
<dbReference type="InterPro" id="IPR051673">
    <property type="entry name" value="SSDNA_exonuclease_RecJ"/>
</dbReference>
<evidence type="ECO:0000256" key="6">
    <source>
        <dbReference type="SAM" id="Coils"/>
    </source>
</evidence>
<dbReference type="Gene3D" id="3.90.1640.30">
    <property type="match status" value="1"/>
</dbReference>